<organism evidence="1">
    <name type="scientific">Serratia fonticola</name>
    <dbReference type="NCBI Taxonomy" id="47917"/>
    <lineage>
        <taxon>Bacteria</taxon>
        <taxon>Pseudomonadati</taxon>
        <taxon>Pseudomonadota</taxon>
        <taxon>Gammaproteobacteria</taxon>
        <taxon>Enterobacterales</taxon>
        <taxon>Yersiniaceae</taxon>
        <taxon>Serratia</taxon>
    </lineage>
</organism>
<protein>
    <submittedName>
        <fullName evidence="1">DNA replication terminus site-binding protein</fullName>
    </submittedName>
</protein>
<sequence>MSLCTPTCTFDHSQRLSLHHPAHQPGLGTFWLGQQAHHQEGEARRYILAQLEKSQKAGRAVPPYNREQWAELVGREIDDVSRLPQNATLKSNGR</sequence>
<dbReference type="Pfam" id="PF05472">
    <property type="entry name" value="Ter"/>
    <property type="match status" value="1"/>
</dbReference>
<dbReference type="GO" id="GO:0006274">
    <property type="term" value="P:DNA replication termination"/>
    <property type="evidence" value="ECO:0007669"/>
    <property type="project" value="InterPro"/>
</dbReference>
<gene>
    <name evidence="1" type="primary">tus_2</name>
    <name evidence="1" type="ORF">NCTC12965_03011</name>
</gene>
<dbReference type="Gene3D" id="3.30.54.10">
    <property type="match status" value="1"/>
</dbReference>
<reference evidence="1" key="1">
    <citation type="submission" date="2019-05" db="EMBL/GenBank/DDBJ databases">
        <authorList>
            <consortium name="Pathogen Informatics"/>
        </authorList>
    </citation>
    <scope>NUCLEOTIDE SEQUENCE [LARGE SCALE GENOMIC DNA]</scope>
    <source>
        <strain evidence="1">NCTC12965</strain>
    </source>
</reference>
<dbReference type="GO" id="GO:0003677">
    <property type="term" value="F:DNA binding"/>
    <property type="evidence" value="ECO:0007669"/>
    <property type="project" value="InterPro"/>
</dbReference>
<dbReference type="InterPro" id="IPR008865">
    <property type="entry name" value="DNA_replication_term_site-bd"/>
</dbReference>
<dbReference type="EMBL" id="CABEEZ010000067">
    <property type="protein sequence ID" value="VTR30155.1"/>
    <property type="molecule type" value="Genomic_DNA"/>
</dbReference>
<dbReference type="InterPro" id="IPR036384">
    <property type="entry name" value="Tus_sf"/>
</dbReference>
<dbReference type="SUPFAM" id="SSF56596">
    <property type="entry name" value="Replication terminator protein (Tus)"/>
    <property type="match status" value="1"/>
</dbReference>
<proteinExistence type="predicted"/>
<name>A0A4U9UAD6_SERFO</name>
<dbReference type="AlphaFoldDB" id="A0A4U9UAD6"/>
<accession>A0A4U9UAD6</accession>
<dbReference type="GO" id="GO:0005737">
    <property type="term" value="C:cytoplasm"/>
    <property type="evidence" value="ECO:0007669"/>
    <property type="project" value="InterPro"/>
</dbReference>
<evidence type="ECO:0000313" key="1">
    <source>
        <dbReference type="EMBL" id="VTR30155.1"/>
    </source>
</evidence>